<evidence type="ECO:0000256" key="7">
    <source>
        <dbReference type="SAM" id="MobiDB-lite"/>
    </source>
</evidence>
<keyword evidence="5 6" id="KW-0539">Nucleus</keyword>
<comment type="subcellular location">
    <subcellularLocation>
        <location evidence="1 6">Nucleus</location>
    </subcellularLocation>
</comment>
<keyword evidence="10" id="KW-1185">Reference proteome</keyword>
<dbReference type="AlphaFoldDB" id="A0ABD2ZHU7"/>
<comment type="caution">
    <text evidence="9">The sequence shown here is derived from an EMBL/GenBank/DDBJ whole genome shotgun (WGS) entry which is preliminary data.</text>
</comment>
<comment type="function">
    <text evidence="6">Transcriptional repressor that regulates multiple aspects of plant growth and development.</text>
</comment>
<evidence type="ECO:0000256" key="4">
    <source>
        <dbReference type="ARBA" id="ARBA00023163"/>
    </source>
</evidence>
<evidence type="ECO:0000256" key="6">
    <source>
        <dbReference type="RuleBase" id="RU367028"/>
    </source>
</evidence>
<evidence type="ECO:0000259" key="8">
    <source>
        <dbReference type="PROSITE" id="PS51754"/>
    </source>
</evidence>
<dbReference type="Proteomes" id="UP001630127">
    <property type="component" value="Unassembled WGS sequence"/>
</dbReference>
<evidence type="ECO:0000256" key="5">
    <source>
        <dbReference type="ARBA" id="ARBA00023242"/>
    </source>
</evidence>
<sequence>MSSSKTKKMFKTIFTINGGCGCGKPKPKEILEPKPKGIASTSERGGRNSNDGDYTSITYTRSSELHDQFNIPSSSRMINPLPKFRDTVAIVKDSNDPYQDFRQSMIQMILEKEIHSGDDLKELLDCFLHLNSPCHHEVIFKAFMEIWNGVVSKRSDGRMKPNISSKKND</sequence>
<dbReference type="InterPro" id="IPR038933">
    <property type="entry name" value="Ovate"/>
</dbReference>
<feature type="region of interest" description="Disordered" evidence="7">
    <location>
        <begin position="24"/>
        <end position="53"/>
    </location>
</feature>
<dbReference type="PANTHER" id="PTHR33057">
    <property type="entry name" value="TRANSCRIPTION REPRESSOR OFP7-RELATED"/>
    <property type="match status" value="1"/>
</dbReference>
<protein>
    <recommendedName>
        <fullName evidence="6">Transcription repressor</fullName>
    </recommendedName>
    <alternativeName>
        <fullName evidence="6">Ovate family protein</fullName>
    </alternativeName>
</protein>
<keyword evidence="3 6" id="KW-0805">Transcription regulation</keyword>
<evidence type="ECO:0000313" key="9">
    <source>
        <dbReference type="EMBL" id="KAL3518603.1"/>
    </source>
</evidence>
<evidence type="ECO:0000313" key="10">
    <source>
        <dbReference type="Proteomes" id="UP001630127"/>
    </source>
</evidence>
<proteinExistence type="predicted"/>
<reference evidence="9 10" key="1">
    <citation type="submission" date="2024-11" db="EMBL/GenBank/DDBJ databases">
        <title>A near-complete genome assembly of Cinchona calisaya.</title>
        <authorList>
            <person name="Lian D.C."/>
            <person name="Zhao X.W."/>
            <person name="Wei L."/>
        </authorList>
    </citation>
    <scope>NUCLEOTIDE SEQUENCE [LARGE SCALE GENOMIC DNA]</scope>
    <source>
        <tissue evidence="9">Nenye</tissue>
    </source>
</reference>
<keyword evidence="2 6" id="KW-0678">Repressor</keyword>
<dbReference type="InterPro" id="IPR006458">
    <property type="entry name" value="Ovate_C"/>
</dbReference>
<evidence type="ECO:0000256" key="3">
    <source>
        <dbReference type="ARBA" id="ARBA00023015"/>
    </source>
</evidence>
<dbReference type="NCBIfam" id="TIGR01568">
    <property type="entry name" value="A_thal_3678"/>
    <property type="match status" value="1"/>
</dbReference>
<name>A0ABD2ZHU7_9GENT</name>
<keyword evidence="4 6" id="KW-0804">Transcription</keyword>
<feature type="compositionally biased region" description="Basic and acidic residues" evidence="7">
    <location>
        <begin position="26"/>
        <end position="35"/>
    </location>
</feature>
<dbReference type="GO" id="GO:0005634">
    <property type="term" value="C:nucleus"/>
    <property type="evidence" value="ECO:0007669"/>
    <property type="project" value="UniProtKB-SubCell"/>
</dbReference>
<gene>
    <name evidence="9" type="ORF">ACH5RR_021192</name>
</gene>
<evidence type="ECO:0000256" key="1">
    <source>
        <dbReference type="ARBA" id="ARBA00004123"/>
    </source>
</evidence>
<feature type="domain" description="OVATE" evidence="8">
    <location>
        <begin position="90"/>
        <end position="149"/>
    </location>
</feature>
<organism evidence="9 10">
    <name type="scientific">Cinchona calisaya</name>
    <dbReference type="NCBI Taxonomy" id="153742"/>
    <lineage>
        <taxon>Eukaryota</taxon>
        <taxon>Viridiplantae</taxon>
        <taxon>Streptophyta</taxon>
        <taxon>Embryophyta</taxon>
        <taxon>Tracheophyta</taxon>
        <taxon>Spermatophyta</taxon>
        <taxon>Magnoliopsida</taxon>
        <taxon>eudicotyledons</taxon>
        <taxon>Gunneridae</taxon>
        <taxon>Pentapetalae</taxon>
        <taxon>asterids</taxon>
        <taxon>lamiids</taxon>
        <taxon>Gentianales</taxon>
        <taxon>Rubiaceae</taxon>
        <taxon>Cinchonoideae</taxon>
        <taxon>Cinchoneae</taxon>
        <taxon>Cinchona</taxon>
    </lineage>
</organism>
<dbReference type="Pfam" id="PF04844">
    <property type="entry name" value="Ovate"/>
    <property type="match status" value="1"/>
</dbReference>
<evidence type="ECO:0000256" key="2">
    <source>
        <dbReference type="ARBA" id="ARBA00022491"/>
    </source>
</evidence>
<accession>A0ABD2ZHU7</accession>
<dbReference type="PROSITE" id="PS51754">
    <property type="entry name" value="OVATE"/>
    <property type="match status" value="1"/>
</dbReference>
<dbReference type="PROSITE" id="PS51257">
    <property type="entry name" value="PROKAR_LIPOPROTEIN"/>
    <property type="match status" value="1"/>
</dbReference>
<dbReference type="EMBL" id="JBJUIK010000009">
    <property type="protein sequence ID" value="KAL3518603.1"/>
    <property type="molecule type" value="Genomic_DNA"/>
</dbReference>
<feature type="compositionally biased region" description="Polar residues" evidence="7">
    <location>
        <begin position="39"/>
        <end position="53"/>
    </location>
</feature>
<dbReference type="PANTHER" id="PTHR33057:SF70">
    <property type="entry name" value="TRANSCRIPTION REPRESSOR-RELATED"/>
    <property type="match status" value="1"/>
</dbReference>
<dbReference type="GO" id="GO:0045892">
    <property type="term" value="P:negative regulation of DNA-templated transcription"/>
    <property type="evidence" value="ECO:0007669"/>
    <property type="project" value="UniProtKB-UniRule"/>
</dbReference>